<dbReference type="PRINTS" id="PR00111">
    <property type="entry name" value="ABHYDROLASE"/>
</dbReference>
<proteinExistence type="predicted"/>
<evidence type="ECO:0000259" key="1">
    <source>
        <dbReference type="Pfam" id="PF00561"/>
    </source>
</evidence>
<keyword evidence="3" id="KW-1185">Reference proteome</keyword>
<dbReference type="EMBL" id="JASVWF010000010">
    <property type="protein sequence ID" value="MDL5160393.1"/>
    <property type="molecule type" value="Genomic_DNA"/>
</dbReference>
<keyword evidence="2" id="KW-0378">Hydrolase</keyword>
<sequence length="250" mass="26551">MSERPVVLGGVPTRVTDEGAGPAIVLVHATPFDLDYWSGLAAALRADHRVIRYDLPGHGVAADADVPSTGRLVADLVDLLDVLDLPTVHVVGHSLGATVGQCFALTHPGRVRRLSLLGARASPSPLFATLAGALRQDVAVADISINRWFTASQLARNGAAVQYARARVEGTRVAVWADGLDRLADTDVLADLPRLTIPVDVIVGEDDHGAEPEHGRTIADAVTGARFHRIARARSLLALQRPELVVPLLR</sequence>
<comment type="caution">
    <text evidence="2">The sequence shown here is derived from an EMBL/GenBank/DDBJ whole genome shotgun (WGS) entry which is preliminary data.</text>
</comment>
<reference evidence="2 3" key="1">
    <citation type="submission" date="2023-06" db="EMBL/GenBank/DDBJ databases">
        <title>Actinomycetospora Odt1-22.</title>
        <authorList>
            <person name="Supong K."/>
        </authorList>
    </citation>
    <scope>NUCLEOTIDE SEQUENCE [LARGE SCALE GENOMIC DNA]</scope>
    <source>
        <strain evidence="2 3">Odt1-22</strain>
    </source>
</reference>
<organism evidence="2 3">
    <name type="scientific">Actinomycetospora termitidis</name>
    <dbReference type="NCBI Taxonomy" id="3053470"/>
    <lineage>
        <taxon>Bacteria</taxon>
        <taxon>Bacillati</taxon>
        <taxon>Actinomycetota</taxon>
        <taxon>Actinomycetes</taxon>
        <taxon>Pseudonocardiales</taxon>
        <taxon>Pseudonocardiaceae</taxon>
        <taxon>Actinomycetospora</taxon>
    </lineage>
</organism>
<gene>
    <name evidence="2" type="ORF">QRT03_30805</name>
</gene>
<dbReference type="RefSeq" id="WP_286056996.1">
    <property type="nucleotide sequence ID" value="NZ_JASVWF010000010.1"/>
</dbReference>
<dbReference type="InterPro" id="IPR000073">
    <property type="entry name" value="AB_hydrolase_1"/>
</dbReference>
<protein>
    <submittedName>
        <fullName evidence="2">Alpha/beta fold hydrolase</fullName>
    </submittedName>
</protein>
<dbReference type="PANTHER" id="PTHR43798">
    <property type="entry name" value="MONOACYLGLYCEROL LIPASE"/>
    <property type="match status" value="1"/>
</dbReference>
<dbReference type="InterPro" id="IPR029058">
    <property type="entry name" value="AB_hydrolase_fold"/>
</dbReference>
<evidence type="ECO:0000313" key="3">
    <source>
        <dbReference type="Proteomes" id="UP001231924"/>
    </source>
</evidence>
<dbReference type="GO" id="GO:0016787">
    <property type="term" value="F:hydrolase activity"/>
    <property type="evidence" value="ECO:0007669"/>
    <property type="project" value="UniProtKB-KW"/>
</dbReference>
<dbReference type="Proteomes" id="UP001231924">
    <property type="component" value="Unassembled WGS sequence"/>
</dbReference>
<dbReference type="InterPro" id="IPR050266">
    <property type="entry name" value="AB_hydrolase_sf"/>
</dbReference>
<feature type="domain" description="AB hydrolase-1" evidence="1">
    <location>
        <begin position="22"/>
        <end position="231"/>
    </location>
</feature>
<evidence type="ECO:0000313" key="2">
    <source>
        <dbReference type="EMBL" id="MDL5160393.1"/>
    </source>
</evidence>
<dbReference type="Pfam" id="PF00561">
    <property type="entry name" value="Abhydrolase_1"/>
    <property type="match status" value="1"/>
</dbReference>
<name>A0ABT7MLL8_9PSEU</name>
<dbReference type="Gene3D" id="3.40.50.1820">
    <property type="entry name" value="alpha/beta hydrolase"/>
    <property type="match status" value="1"/>
</dbReference>
<accession>A0ABT7MLL8</accession>
<dbReference type="SUPFAM" id="SSF53474">
    <property type="entry name" value="alpha/beta-Hydrolases"/>
    <property type="match status" value="1"/>
</dbReference>